<organism evidence="2 3">
    <name type="scientific">Phaeosphaeria nodorum (strain SN15 / ATCC MYA-4574 / FGSC 10173)</name>
    <name type="common">Glume blotch fungus</name>
    <name type="synonym">Parastagonospora nodorum</name>
    <dbReference type="NCBI Taxonomy" id="321614"/>
    <lineage>
        <taxon>Eukaryota</taxon>
        <taxon>Fungi</taxon>
        <taxon>Dikarya</taxon>
        <taxon>Ascomycota</taxon>
        <taxon>Pezizomycotina</taxon>
        <taxon>Dothideomycetes</taxon>
        <taxon>Pleosporomycetidae</taxon>
        <taxon>Pleosporales</taxon>
        <taxon>Pleosporineae</taxon>
        <taxon>Phaeosphaeriaceae</taxon>
        <taxon>Parastagonospora</taxon>
    </lineage>
</organism>
<protein>
    <submittedName>
        <fullName evidence="2">Uncharacterized protein</fullName>
    </submittedName>
</protein>
<dbReference type="EMBL" id="CP069032">
    <property type="protein sequence ID" value="QRC99729.1"/>
    <property type="molecule type" value="Genomic_DNA"/>
</dbReference>
<evidence type="ECO:0000313" key="3">
    <source>
        <dbReference type="Proteomes" id="UP000663193"/>
    </source>
</evidence>
<dbReference type="Proteomes" id="UP000663193">
    <property type="component" value="Chromosome 6"/>
</dbReference>
<dbReference type="VEuPathDB" id="FungiDB:JI435_413870"/>
<dbReference type="EMBL" id="CP069028">
    <property type="protein sequence ID" value="QRC96445.1"/>
    <property type="molecule type" value="Genomic_DNA"/>
</dbReference>
<dbReference type="VEuPathDB" id="FungiDB:JI435_409030"/>
<reference evidence="2" key="2">
    <citation type="submission" date="2021-01" db="EMBL/GenBank/DDBJ databases">
        <title>Chromosome-level genome assembly and manually-curated proteome of model necrotroph Parastagonospora nodorum Sn15 reveals a genome-wide trove of effector-like homologs, and redundancy of virulence-related functions within an accessory chromosome.</title>
        <authorList>
            <person name="Bertazzoni S."/>
            <person name="Jones D.A.B."/>
            <person name="Phan H.T."/>
            <person name="Tan K.-C."/>
            <person name="Hane J."/>
        </authorList>
    </citation>
    <scope>NUCLEOTIDE SEQUENCE</scope>
    <source>
        <strain evidence="2">SN15</strain>
    </source>
</reference>
<name>A0A7U2F6P6_PHANO</name>
<evidence type="ECO:0000313" key="1">
    <source>
        <dbReference type="EMBL" id="QRC96445.1"/>
    </source>
</evidence>
<sequence>MTPGRWIPKRTARGGHESGFARPVGIELHICCSVQLSFKVRVQVPFEHNVA</sequence>
<proteinExistence type="predicted"/>
<evidence type="ECO:0000313" key="2">
    <source>
        <dbReference type="EMBL" id="QRC99729.1"/>
    </source>
</evidence>
<reference evidence="3" key="1">
    <citation type="journal article" date="2021" name="BMC Genomics">
        <title>Chromosome-level genome assembly and manually-curated proteome of model necrotroph Parastagonospora nodorum Sn15 reveals a genome-wide trove of candidate effector homologs, and redundancy of virulence-related functions within an accessory chromosome.</title>
        <authorList>
            <person name="Bertazzoni S."/>
            <person name="Jones D.A.B."/>
            <person name="Phan H.T."/>
            <person name="Tan K.-C."/>
            <person name="Hane J.K."/>
        </authorList>
    </citation>
    <scope>NUCLEOTIDE SEQUENCE [LARGE SCALE GENOMIC DNA]</scope>
    <source>
        <strain evidence="3">SN15 / ATCC MYA-4574 / FGSC 10173)</strain>
    </source>
</reference>
<gene>
    <name evidence="1" type="ORF">JI435_409030</name>
    <name evidence="2" type="ORF">JI435_413870</name>
</gene>
<dbReference type="Proteomes" id="UP000663193">
    <property type="component" value="Chromosome 10"/>
</dbReference>
<accession>A0A7U2F6P6</accession>
<keyword evidence="3" id="KW-1185">Reference proteome</keyword>
<dbReference type="AlphaFoldDB" id="A0A7U2F6P6"/>